<sequence>MKSFYLLLIVAALLLTGCTITFDTKKDSVDTPPYTGKALHLAVIGEAPTVREEQVRFSAITFEDLLDSQSLKADYDAVFIMKEHLSEAAEDRYAEVYRTAGIPFFFIESKKSYIPFILEDVDYEDIKDTNDGIYATGYFNSEGKWEFWGTGLYNDKVNSRNIQSAYSLVFETIHNWPLK</sequence>
<dbReference type="PROSITE" id="PS51257">
    <property type="entry name" value="PROKAR_LIPOPROTEIN"/>
    <property type="match status" value="1"/>
</dbReference>
<feature type="chain" id="PRO_5045079693" description="Lipoprotein" evidence="1">
    <location>
        <begin position="22"/>
        <end position="179"/>
    </location>
</feature>
<keyword evidence="1" id="KW-0732">Signal</keyword>
<dbReference type="RefSeq" id="WP_236335467.1">
    <property type="nucleotide sequence ID" value="NZ_CAKMMG010000005.1"/>
</dbReference>
<organism evidence="2 3">
    <name type="scientific">Paenibacillus auburnensis</name>
    <dbReference type="NCBI Taxonomy" id="2905649"/>
    <lineage>
        <taxon>Bacteria</taxon>
        <taxon>Bacillati</taxon>
        <taxon>Bacillota</taxon>
        <taxon>Bacilli</taxon>
        <taxon>Bacillales</taxon>
        <taxon>Paenibacillaceae</taxon>
        <taxon>Paenibacillus</taxon>
    </lineage>
</organism>
<comment type="caution">
    <text evidence="2">The sequence shown here is derived from an EMBL/GenBank/DDBJ whole genome shotgun (WGS) entry which is preliminary data.</text>
</comment>
<evidence type="ECO:0000313" key="3">
    <source>
        <dbReference type="Proteomes" id="UP000838324"/>
    </source>
</evidence>
<dbReference type="Proteomes" id="UP000838324">
    <property type="component" value="Unassembled WGS sequence"/>
</dbReference>
<evidence type="ECO:0000313" key="2">
    <source>
        <dbReference type="EMBL" id="CAH1212116.1"/>
    </source>
</evidence>
<gene>
    <name evidence="2" type="ORF">PAECIP111892_03698</name>
</gene>
<evidence type="ECO:0000256" key="1">
    <source>
        <dbReference type="SAM" id="SignalP"/>
    </source>
</evidence>
<reference evidence="2" key="1">
    <citation type="submission" date="2022-01" db="EMBL/GenBank/DDBJ databases">
        <authorList>
            <person name="Criscuolo A."/>
        </authorList>
    </citation>
    <scope>NUCLEOTIDE SEQUENCE</scope>
    <source>
        <strain evidence="2">CIP111892</strain>
    </source>
</reference>
<proteinExistence type="predicted"/>
<dbReference type="EMBL" id="CAKMMG010000005">
    <property type="protein sequence ID" value="CAH1212116.1"/>
    <property type="molecule type" value="Genomic_DNA"/>
</dbReference>
<accession>A0ABM9CGG8</accession>
<protein>
    <recommendedName>
        <fullName evidence="4">Lipoprotein</fullName>
    </recommendedName>
</protein>
<keyword evidence="3" id="KW-1185">Reference proteome</keyword>
<evidence type="ECO:0008006" key="4">
    <source>
        <dbReference type="Google" id="ProtNLM"/>
    </source>
</evidence>
<name>A0ABM9CGG8_9BACL</name>
<feature type="signal peptide" evidence="1">
    <location>
        <begin position="1"/>
        <end position="21"/>
    </location>
</feature>